<gene>
    <name evidence="1" type="ORF">TIFTF001_019889</name>
</gene>
<evidence type="ECO:0000313" key="1">
    <source>
        <dbReference type="EMBL" id="GMN50727.1"/>
    </source>
</evidence>
<dbReference type="Proteomes" id="UP001187192">
    <property type="component" value="Unassembled WGS sequence"/>
</dbReference>
<sequence length="55" mass="6036">MAVVIPRPELEIRDHRATENYGSSGDFVTITIVPTARGSHRRRELVVMATSSSPA</sequence>
<organism evidence="1 2">
    <name type="scientific">Ficus carica</name>
    <name type="common">Common fig</name>
    <dbReference type="NCBI Taxonomy" id="3494"/>
    <lineage>
        <taxon>Eukaryota</taxon>
        <taxon>Viridiplantae</taxon>
        <taxon>Streptophyta</taxon>
        <taxon>Embryophyta</taxon>
        <taxon>Tracheophyta</taxon>
        <taxon>Spermatophyta</taxon>
        <taxon>Magnoliopsida</taxon>
        <taxon>eudicotyledons</taxon>
        <taxon>Gunneridae</taxon>
        <taxon>Pentapetalae</taxon>
        <taxon>rosids</taxon>
        <taxon>fabids</taxon>
        <taxon>Rosales</taxon>
        <taxon>Moraceae</taxon>
        <taxon>Ficeae</taxon>
        <taxon>Ficus</taxon>
    </lineage>
</organism>
<dbReference type="EMBL" id="BTGU01000035">
    <property type="protein sequence ID" value="GMN50727.1"/>
    <property type="molecule type" value="Genomic_DNA"/>
</dbReference>
<name>A0AA88DD81_FICCA</name>
<reference evidence="1" key="1">
    <citation type="submission" date="2023-07" db="EMBL/GenBank/DDBJ databases">
        <title>draft genome sequence of fig (Ficus carica).</title>
        <authorList>
            <person name="Takahashi T."/>
            <person name="Nishimura K."/>
        </authorList>
    </citation>
    <scope>NUCLEOTIDE SEQUENCE</scope>
</reference>
<proteinExistence type="predicted"/>
<dbReference type="AlphaFoldDB" id="A0AA88DD81"/>
<protein>
    <submittedName>
        <fullName evidence="1">Uncharacterized protein</fullName>
    </submittedName>
</protein>
<evidence type="ECO:0000313" key="2">
    <source>
        <dbReference type="Proteomes" id="UP001187192"/>
    </source>
</evidence>
<comment type="caution">
    <text evidence="1">The sequence shown here is derived from an EMBL/GenBank/DDBJ whole genome shotgun (WGS) entry which is preliminary data.</text>
</comment>
<keyword evidence="2" id="KW-1185">Reference proteome</keyword>
<accession>A0AA88DD81</accession>